<dbReference type="SUPFAM" id="SSF50044">
    <property type="entry name" value="SH3-domain"/>
    <property type="match status" value="1"/>
</dbReference>
<dbReference type="Gene3D" id="2.30.30.40">
    <property type="entry name" value="SH3 Domains"/>
    <property type="match status" value="1"/>
</dbReference>
<protein>
    <recommendedName>
        <fullName evidence="5">SH3 domain-containing protein</fullName>
    </recommendedName>
</protein>
<feature type="transmembrane region" description="Helical" evidence="4">
    <location>
        <begin position="149"/>
        <end position="173"/>
    </location>
</feature>
<evidence type="ECO:0000313" key="7">
    <source>
        <dbReference type="Proteomes" id="UP001465976"/>
    </source>
</evidence>
<keyword evidence="1 2" id="KW-0728">SH3 domain</keyword>
<proteinExistence type="predicted"/>
<feature type="region of interest" description="Disordered" evidence="3">
    <location>
        <begin position="1"/>
        <end position="144"/>
    </location>
</feature>
<dbReference type="InterPro" id="IPR001452">
    <property type="entry name" value="SH3_domain"/>
</dbReference>
<organism evidence="6 7">
    <name type="scientific">Marasmius crinis-equi</name>
    <dbReference type="NCBI Taxonomy" id="585013"/>
    <lineage>
        <taxon>Eukaryota</taxon>
        <taxon>Fungi</taxon>
        <taxon>Dikarya</taxon>
        <taxon>Basidiomycota</taxon>
        <taxon>Agaricomycotina</taxon>
        <taxon>Agaricomycetes</taxon>
        <taxon>Agaricomycetidae</taxon>
        <taxon>Agaricales</taxon>
        <taxon>Marasmiineae</taxon>
        <taxon>Marasmiaceae</taxon>
        <taxon>Marasmius</taxon>
    </lineage>
</organism>
<evidence type="ECO:0000313" key="6">
    <source>
        <dbReference type="EMBL" id="KAL0581239.1"/>
    </source>
</evidence>
<feature type="region of interest" description="Disordered" evidence="3">
    <location>
        <begin position="179"/>
        <end position="207"/>
    </location>
</feature>
<dbReference type="InterPro" id="IPR036028">
    <property type="entry name" value="SH3-like_dom_sf"/>
</dbReference>
<evidence type="ECO:0000256" key="4">
    <source>
        <dbReference type="SAM" id="Phobius"/>
    </source>
</evidence>
<dbReference type="CDD" id="cd11854">
    <property type="entry name" value="SH3_Fus1p"/>
    <property type="match status" value="1"/>
</dbReference>
<accession>A0ABR3G074</accession>
<evidence type="ECO:0000259" key="5">
    <source>
        <dbReference type="PROSITE" id="PS50002"/>
    </source>
</evidence>
<dbReference type="Pfam" id="PF14604">
    <property type="entry name" value="SH3_9"/>
    <property type="match status" value="1"/>
</dbReference>
<gene>
    <name evidence="6" type="ORF">V5O48_000827</name>
</gene>
<comment type="caution">
    <text evidence="6">The sequence shown here is derived from an EMBL/GenBank/DDBJ whole genome shotgun (WGS) entry which is preliminary data.</text>
</comment>
<evidence type="ECO:0000256" key="2">
    <source>
        <dbReference type="PROSITE-ProRule" id="PRU00192"/>
    </source>
</evidence>
<keyword evidence="4" id="KW-0812">Transmembrane</keyword>
<feature type="compositionally biased region" description="Low complexity" evidence="3">
    <location>
        <begin position="46"/>
        <end position="144"/>
    </location>
</feature>
<sequence length="365" mass="37736">MSPNLDTTTRRRRSAAPQRGRPNDSAGRGFLYRRQETDDTPGGSLPTGPLTITRIRTLTTETALSTSSSSTITTSRASSTSKTSSSSSSSVTSSTTPSLPSSSSSSSSTTDRGSPATQSSPSASAIDPTSTGSSADSNSSNSNVQNGGLSSGAIAGIAIAVVVVLAALIAYLVRRRMKGRRSGGRGDWYDRSGFSAPPPPPPAMTQAAPQFSAYDYSSGAMATPLYSQPRPPPAPPAAPFAMSDRPVSLIPGRRGSGFSSSSYSFQPESTAVPIATTLAPPPTASTPGKSATVRCTFVPSMADELSIETGDTIRVLQEYDDGWALCLNSQGMQGMVPLECLGDTSQGDKPNIRRESSLSAIAMRT</sequence>
<dbReference type="SMART" id="SM00326">
    <property type="entry name" value="SH3"/>
    <property type="match status" value="1"/>
</dbReference>
<dbReference type="PROSITE" id="PS50002">
    <property type="entry name" value="SH3"/>
    <property type="match status" value="1"/>
</dbReference>
<keyword evidence="4" id="KW-1133">Transmembrane helix</keyword>
<dbReference type="Proteomes" id="UP001465976">
    <property type="component" value="Unassembled WGS sequence"/>
</dbReference>
<dbReference type="InterPro" id="IPR035521">
    <property type="entry name" value="Fus1_SH3"/>
</dbReference>
<keyword evidence="7" id="KW-1185">Reference proteome</keyword>
<name>A0ABR3G074_9AGAR</name>
<evidence type="ECO:0000256" key="3">
    <source>
        <dbReference type="SAM" id="MobiDB-lite"/>
    </source>
</evidence>
<reference evidence="6 7" key="1">
    <citation type="submission" date="2024-02" db="EMBL/GenBank/DDBJ databases">
        <title>A draft genome for the cacao thread blight pathogen Marasmius crinis-equi.</title>
        <authorList>
            <person name="Cohen S.P."/>
            <person name="Baruah I.K."/>
            <person name="Amoako-Attah I."/>
            <person name="Bukari Y."/>
            <person name="Meinhardt L.W."/>
            <person name="Bailey B.A."/>
        </authorList>
    </citation>
    <scope>NUCLEOTIDE SEQUENCE [LARGE SCALE GENOMIC DNA]</scope>
    <source>
        <strain evidence="6 7">GH-76</strain>
    </source>
</reference>
<evidence type="ECO:0000256" key="1">
    <source>
        <dbReference type="ARBA" id="ARBA00022443"/>
    </source>
</evidence>
<keyword evidence="4" id="KW-0472">Membrane</keyword>
<dbReference type="EMBL" id="JBAHYK010000014">
    <property type="protein sequence ID" value="KAL0581239.1"/>
    <property type="molecule type" value="Genomic_DNA"/>
</dbReference>
<feature type="domain" description="SH3" evidence="5">
    <location>
        <begin position="286"/>
        <end position="346"/>
    </location>
</feature>